<dbReference type="Proteomes" id="UP000003706">
    <property type="component" value="Unassembled WGS sequence"/>
</dbReference>
<organism evidence="3 4">
    <name type="scientific">Methanotorris formicicus Mc-S-70</name>
    <dbReference type="NCBI Taxonomy" id="647171"/>
    <lineage>
        <taxon>Archaea</taxon>
        <taxon>Methanobacteriati</taxon>
        <taxon>Methanobacteriota</taxon>
        <taxon>Methanomada group</taxon>
        <taxon>Methanococci</taxon>
        <taxon>Methanococcales</taxon>
        <taxon>Methanocaldococcaceae</taxon>
        <taxon>Methanotorris</taxon>
    </lineage>
</organism>
<reference evidence="3 4" key="1">
    <citation type="submission" date="2011-09" db="EMBL/GenBank/DDBJ databases">
        <title>The draft genome of Methanotorris formicicus Mc-S-70.</title>
        <authorList>
            <consortium name="US DOE Joint Genome Institute (JGI-PGF)"/>
            <person name="Lucas S."/>
            <person name="Han J."/>
            <person name="Lapidus A."/>
            <person name="Cheng J.-F."/>
            <person name="Goodwin L."/>
            <person name="Pitluck S."/>
            <person name="Peters L."/>
            <person name="Land M.L."/>
            <person name="Hauser L."/>
            <person name="Sieprawska-Lupa M."/>
            <person name="Takai K."/>
            <person name="Miyazaki J."/>
            <person name="Whitman W."/>
            <person name="Woyke T.J."/>
        </authorList>
    </citation>
    <scope>NUCLEOTIDE SEQUENCE [LARGE SCALE GENOMIC DNA]</scope>
    <source>
        <strain evidence="3 4">Mc-S-70</strain>
    </source>
</reference>
<dbReference type="PANTHER" id="PTHR30405">
    <property type="entry name" value="TRANSPOSASE"/>
    <property type="match status" value="1"/>
</dbReference>
<proteinExistence type="predicted"/>
<dbReference type="Pfam" id="PF07282">
    <property type="entry name" value="Cas12f1-like_TNB"/>
    <property type="match status" value="1"/>
</dbReference>
<name>H1KX62_9EURY</name>
<keyword evidence="1" id="KW-0238">DNA-binding</keyword>
<evidence type="ECO:0000313" key="4">
    <source>
        <dbReference type="Proteomes" id="UP000003706"/>
    </source>
</evidence>
<sequence>MSKVKEKGPYKQTLWFGVDLGVYNLVVIADNKGESLRFDGEIVKGHKRRLKKKEFNKYTKVGNKISNYSRYINHVISKEIVKKAKQYNAGIVLEKLKGLKKSKLNNSTPKNIRRVLHIWSYADLIEKIEYKANLEGVPVVEVSPRNTSKTCSRCGYVNRRLKNERIFICSKCGLEIDRDLNAAINIAKKVASKQV</sequence>
<protein>
    <submittedName>
        <fullName evidence="3">Transposase, IS605 OrfB family</fullName>
    </submittedName>
</protein>
<dbReference type="InterPro" id="IPR010095">
    <property type="entry name" value="Cas12f1-like_TNB"/>
</dbReference>
<dbReference type="EMBL" id="AGJL01000006">
    <property type="protein sequence ID" value="EHP88587.1"/>
    <property type="molecule type" value="Genomic_DNA"/>
</dbReference>
<accession>H1KX62</accession>
<gene>
    <name evidence="3" type="ORF">MetfoDRAFT_0385</name>
</gene>
<keyword evidence="4" id="KW-1185">Reference proteome</keyword>
<feature type="domain" description="Cas12f1-like TNB" evidence="2">
    <location>
        <begin position="121"/>
        <end position="186"/>
    </location>
</feature>
<evidence type="ECO:0000259" key="2">
    <source>
        <dbReference type="Pfam" id="PF07282"/>
    </source>
</evidence>
<dbReference type="AlphaFoldDB" id="H1KX62"/>
<dbReference type="NCBIfam" id="NF040570">
    <property type="entry name" value="guided_TnpB"/>
    <property type="match status" value="1"/>
</dbReference>
<dbReference type="InterPro" id="IPR051399">
    <property type="entry name" value="RNA-guided_DNA_endo/Transpos"/>
</dbReference>
<evidence type="ECO:0000256" key="1">
    <source>
        <dbReference type="ARBA" id="ARBA00023125"/>
    </source>
</evidence>
<evidence type="ECO:0000313" key="3">
    <source>
        <dbReference type="EMBL" id="EHP88587.1"/>
    </source>
</evidence>
<dbReference type="PATRIC" id="fig|647171.4.peg.379"/>
<comment type="caution">
    <text evidence="3">The sequence shown here is derived from an EMBL/GenBank/DDBJ whole genome shotgun (WGS) entry which is preliminary data.</text>
</comment>
<dbReference type="NCBIfam" id="TIGR01766">
    <property type="entry name" value="IS200/IS605 family accessory protein TnpB-like domain"/>
    <property type="match status" value="1"/>
</dbReference>
<dbReference type="GO" id="GO:0003677">
    <property type="term" value="F:DNA binding"/>
    <property type="evidence" value="ECO:0007669"/>
    <property type="project" value="UniProtKB-KW"/>
</dbReference>
<dbReference type="STRING" id="647171.MetfoDRAFT_0385"/>
<dbReference type="PANTHER" id="PTHR30405:SF11">
    <property type="entry name" value="RNA-GUIDED DNA ENDONUCLEASE RV2885C-RELATED"/>
    <property type="match status" value="1"/>
</dbReference>